<name>A0ABW7I497_9RHOB</name>
<organism evidence="1 2">
    <name type="scientific">Roseovarius aquimarinus</name>
    <dbReference type="NCBI Taxonomy" id="1229156"/>
    <lineage>
        <taxon>Bacteria</taxon>
        <taxon>Pseudomonadati</taxon>
        <taxon>Pseudomonadota</taxon>
        <taxon>Alphaproteobacteria</taxon>
        <taxon>Rhodobacterales</taxon>
        <taxon>Roseobacteraceae</taxon>
        <taxon>Roseovarius</taxon>
    </lineage>
</organism>
<reference evidence="1 2" key="1">
    <citation type="submission" date="2024-10" db="EMBL/GenBank/DDBJ databases">
        <authorList>
            <person name="Yang X.-N."/>
        </authorList>
    </citation>
    <scope>NUCLEOTIDE SEQUENCE [LARGE SCALE GENOMIC DNA]</scope>
    <source>
        <strain evidence="1 2">CAU 1059</strain>
    </source>
</reference>
<dbReference type="EMBL" id="JBIHMM010000001">
    <property type="protein sequence ID" value="MFH0252989.1"/>
    <property type="molecule type" value="Genomic_DNA"/>
</dbReference>
<dbReference type="InterPro" id="IPR006311">
    <property type="entry name" value="TAT_signal"/>
</dbReference>
<sequence length="143" mass="15380">MTITPSPEVTRRRIILTAGALAFTVSALPGELTAEAPVSVQNRLADLAGVDALPRDLLRNLTAALDDTDRRLLERDEKLPADLEERVLKGLYSGVLPGKTDQDADTRIAFSSALKWAAVDRTNNVISYCGGVPHFWATPPGAT</sequence>
<accession>A0ABW7I497</accession>
<comment type="caution">
    <text evidence="1">The sequence shown here is derived from an EMBL/GenBank/DDBJ whole genome shotgun (WGS) entry which is preliminary data.</text>
</comment>
<protein>
    <recommendedName>
        <fullName evidence="3">Membrane bound FAD containing D-sorbitol dehydrogenase</fullName>
    </recommendedName>
</protein>
<keyword evidence="2" id="KW-1185">Reference proteome</keyword>
<gene>
    <name evidence="1" type="ORF">ACGRVM_03740</name>
</gene>
<evidence type="ECO:0008006" key="3">
    <source>
        <dbReference type="Google" id="ProtNLM"/>
    </source>
</evidence>
<dbReference type="Proteomes" id="UP001607157">
    <property type="component" value="Unassembled WGS sequence"/>
</dbReference>
<proteinExistence type="predicted"/>
<dbReference type="RefSeq" id="WP_377168565.1">
    <property type="nucleotide sequence ID" value="NZ_JBHTJC010000001.1"/>
</dbReference>
<dbReference type="PROSITE" id="PS51318">
    <property type="entry name" value="TAT"/>
    <property type="match status" value="1"/>
</dbReference>
<evidence type="ECO:0000313" key="1">
    <source>
        <dbReference type="EMBL" id="MFH0252989.1"/>
    </source>
</evidence>
<evidence type="ECO:0000313" key="2">
    <source>
        <dbReference type="Proteomes" id="UP001607157"/>
    </source>
</evidence>